<accession>A0A5N5TK98</accession>
<feature type="region of interest" description="Disordered" evidence="6">
    <location>
        <begin position="469"/>
        <end position="494"/>
    </location>
</feature>
<keyword evidence="4" id="KW-0325">Glycoprotein</keyword>
<feature type="domain" description="Sushi" evidence="7">
    <location>
        <begin position="157"/>
        <end position="214"/>
    </location>
</feature>
<dbReference type="SMART" id="SM00032">
    <property type="entry name" value="CCP"/>
    <property type="match status" value="7"/>
</dbReference>
<evidence type="ECO:0000259" key="8">
    <source>
        <dbReference type="PROSITE" id="PS51828"/>
    </source>
</evidence>
<dbReference type="PANTHER" id="PTHR19325">
    <property type="entry name" value="COMPLEMENT COMPONENT-RELATED SUSHI DOMAIN-CONTAINING"/>
    <property type="match status" value="1"/>
</dbReference>
<evidence type="ECO:0000256" key="1">
    <source>
        <dbReference type="ARBA" id="ARBA00022659"/>
    </source>
</evidence>
<dbReference type="PRINTS" id="PR00895">
    <property type="entry name" value="PENTAXIN"/>
</dbReference>
<feature type="domain" description="Pentraxin (PTX)" evidence="8">
    <location>
        <begin position="1"/>
        <end position="97"/>
    </location>
</feature>
<reference evidence="9 10" key="1">
    <citation type="journal article" date="2019" name="PLoS Biol.">
        <title>Sex chromosomes control vertical transmission of feminizing Wolbachia symbionts in an isopod.</title>
        <authorList>
            <person name="Becking T."/>
            <person name="Chebbi M.A."/>
            <person name="Giraud I."/>
            <person name="Moumen B."/>
            <person name="Laverre T."/>
            <person name="Caubet Y."/>
            <person name="Peccoud J."/>
            <person name="Gilbert C."/>
            <person name="Cordaux R."/>
        </authorList>
    </citation>
    <scope>NUCLEOTIDE SEQUENCE [LARGE SCALE GENOMIC DNA]</scope>
    <source>
        <strain evidence="9">ANa2</strain>
        <tissue evidence="9">Whole body excluding digestive tract and cuticle</tissue>
    </source>
</reference>
<sequence length="731" mass="81195">MAIQFDSGDGLSKDKLIEEKGVFVIGQEQDEKGGKYSAPESFIGSLQLLNVWDEALSSDKIATFYTECDRYDGNVWSWPDFQSGIMGDVTIQSSTFCRGCGFPYIPKHAKIVSNGSETGEIIKIECEEGYKLYEGNGERMCLVHGQWSGVESECKPVSCGFPGQVRNGEIKGFGYNFGDQVFMACKKGFKLLGSATRTCMADGKWSGDEPECQIIECPFPLAMENGVLVSRLGSYLPTNKVAYSCEQGYQMDGPAYQTCGSSGEWEGDAPSCQPKHCNQLPIISHGTVIKTSNDDVITANVTCDFGYQIHGSSIRVSLEGKQAKYKCDIGYNLVGKKFLTCNEEGMWDTNEWSKCIIQKCPTPEIPLHGKVPLEENWVIGDKFEYQCKTGYFVKGNDVKVCSPGKKEGIWEGETPVCEAISCPALPSIVGGTFSVIQNGLKTEEETPYSIYDEVELLSRRRRSAFDSGFPSPLGQSSNYDELEDFGQSPSQHIHFPGQTPSPTYEDFGKVSQSFDGFDDFIGQTSDGFDFDYGGQTNEGFDYIGQTSDGFDNIGQSPDGLDVFSQFPNYEEGGQSRGSDLEYSQIPDSFTIDTFSLDSIVEYNCRPGYKLIGSPKRRCSENGEWDQPEPICYEQHCKELKPLVNGRLSYFGSGSSSRVEFSCNEGYQLKGDFEIVCQNDRTWLGDIPYCERLSCETPVEPENGTVEYTSTTFGSLATYDCFPRFCFRRKLY</sequence>
<evidence type="ECO:0000256" key="6">
    <source>
        <dbReference type="SAM" id="MobiDB-lite"/>
    </source>
</evidence>
<dbReference type="PANTHER" id="PTHR19325:SF575">
    <property type="entry name" value="LOCOMOTION-RELATED PROTEIN HIKARU GENKI"/>
    <property type="match status" value="1"/>
</dbReference>
<evidence type="ECO:0000256" key="2">
    <source>
        <dbReference type="ARBA" id="ARBA00022737"/>
    </source>
</evidence>
<keyword evidence="1 5" id="KW-0768">Sushi</keyword>
<comment type="caution">
    <text evidence="9">The sequence shown here is derived from an EMBL/GenBank/DDBJ whole genome shotgun (WGS) entry which is preliminary data.</text>
</comment>
<dbReference type="SUPFAM" id="SSF57535">
    <property type="entry name" value="Complement control module/SCR domain"/>
    <property type="match status" value="7"/>
</dbReference>
<dbReference type="InterPro" id="IPR050350">
    <property type="entry name" value="Compl-Cell_Adhes-Reg"/>
</dbReference>
<dbReference type="EMBL" id="SEYY01000736">
    <property type="protein sequence ID" value="KAB7506590.1"/>
    <property type="molecule type" value="Genomic_DNA"/>
</dbReference>
<feature type="domain" description="Sushi" evidence="7">
    <location>
        <begin position="358"/>
        <end position="419"/>
    </location>
</feature>
<protein>
    <submittedName>
        <fullName evidence="9">Sushi, von Willebrand factor type A, EGF and pentraxin domain-containing protein 1</fullName>
    </submittedName>
</protein>
<feature type="domain" description="Sushi" evidence="7">
    <location>
        <begin position="215"/>
        <end position="274"/>
    </location>
</feature>
<dbReference type="Proteomes" id="UP000326759">
    <property type="component" value="Unassembled WGS sequence"/>
</dbReference>
<feature type="disulfide bond" evidence="5">
    <location>
        <begin position="185"/>
        <end position="212"/>
    </location>
</feature>
<keyword evidence="2" id="KW-0677">Repeat</keyword>
<dbReference type="InterPro" id="IPR001759">
    <property type="entry name" value="PTX_dom"/>
</dbReference>
<dbReference type="SUPFAM" id="SSF49899">
    <property type="entry name" value="Concanavalin A-like lectins/glucanases"/>
    <property type="match status" value="1"/>
</dbReference>
<dbReference type="InterPro" id="IPR013320">
    <property type="entry name" value="ConA-like_dom_sf"/>
</dbReference>
<evidence type="ECO:0000313" key="9">
    <source>
        <dbReference type="EMBL" id="KAB7506590.1"/>
    </source>
</evidence>
<dbReference type="OrthoDB" id="6376257at2759"/>
<evidence type="ECO:0000313" key="10">
    <source>
        <dbReference type="Proteomes" id="UP000326759"/>
    </source>
</evidence>
<dbReference type="Pfam" id="PF00354">
    <property type="entry name" value="Pentaxin"/>
    <property type="match status" value="1"/>
</dbReference>
<feature type="disulfide bond" evidence="5">
    <location>
        <begin position="604"/>
        <end position="631"/>
    </location>
</feature>
<feature type="domain" description="Sushi" evidence="7">
    <location>
        <begin position="634"/>
        <end position="691"/>
    </location>
</feature>
<feature type="domain" description="Sushi" evidence="7">
    <location>
        <begin position="98"/>
        <end position="156"/>
    </location>
</feature>
<dbReference type="AlphaFoldDB" id="A0A5N5TK98"/>
<dbReference type="PROSITE" id="PS51828">
    <property type="entry name" value="PTX_2"/>
    <property type="match status" value="1"/>
</dbReference>
<evidence type="ECO:0000259" key="7">
    <source>
        <dbReference type="PROSITE" id="PS50923"/>
    </source>
</evidence>
<proteinExistence type="predicted"/>
<feature type="domain" description="Sushi" evidence="7">
    <location>
        <begin position="581"/>
        <end position="633"/>
    </location>
</feature>
<gene>
    <name evidence="9" type="primary">Svep1_0</name>
    <name evidence="9" type="ORF">Anas_01893</name>
</gene>
<comment type="caution">
    <text evidence="5">Lacks conserved residue(s) required for the propagation of feature annotation.</text>
</comment>
<dbReference type="InterPro" id="IPR035976">
    <property type="entry name" value="Sushi/SCR/CCP_sf"/>
</dbReference>
<dbReference type="CDD" id="cd00033">
    <property type="entry name" value="CCP"/>
    <property type="match status" value="7"/>
</dbReference>
<organism evidence="9 10">
    <name type="scientific">Armadillidium nasatum</name>
    <dbReference type="NCBI Taxonomy" id="96803"/>
    <lineage>
        <taxon>Eukaryota</taxon>
        <taxon>Metazoa</taxon>
        <taxon>Ecdysozoa</taxon>
        <taxon>Arthropoda</taxon>
        <taxon>Crustacea</taxon>
        <taxon>Multicrustacea</taxon>
        <taxon>Malacostraca</taxon>
        <taxon>Eumalacostraca</taxon>
        <taxon>Peracarida</taxon>
        <taxon>Isopoda</taxon>
        <taxon>Oniscidea</taxon>
        <taxon>Crinocheta</taxon>
        <taxon>Armadillidiidae</taxon>
        <taxon>Armadillidium</taxon>
    </lineage>
</organism>
<feature type="domain" description="Sushi" evidence="7">
    <location>
        <begin position="301"/>
        <end position="357"/>
    </location>
</feature>
<dbReference type="InterPro" id="IPR000436">
    <property type="entry name" value="Sushi_SCR_CCP_dom"/>
</dbReference>
<keyword evidence="10" id="KW-1185">Reference proteome</keyword>
<dbReference type="Gene3D" id="2.60.120.200">
    <property type="match status" value="1"/>
</dbReference>
<name>A0A5N5TK98_9CRUS</name>
<evidence type="ECO:0000256" key="4">
    <source>
        <dbReference type="ARBA" id="ARBA00023180"/>
    </source>
</evidence>
<feature type="disulfide bond" evidence="5">
    <location>
        <begin position="662"/>
        <end position="689"/>
    </location>
</feature>
<keyword evidence="3 5" id="KW-1015">Disulfide bond</keyword>
<dbReference type="PROSITE" id="PS50923">
    <property type="entry name" value="SUSHI"/>
    <property type="match status" value="7"/>
</dbReference>
<evidence type="ECO:0000256" key="3">
    <source>
        <dbReference type="ARBA" id="ARBA00023157"/>
    </source>
</evidence>
<dbReference type="Gene3D" id="2.10.70.10">
    <property type="entry name" value="Complement Module, domain 1"/>
    <property type="match status" value="7"/>
</dbReference>
<dbReference type="Pfam" id="PF00084">
    <property type="entry name" value="Sushi"/>
    <property type="match status" value="7"/>
</dbReference>
<evidence type="ECO:0000256" key="5">
    <source>
        <dbReference type="PROSITE-ProRule" id="PRU00302"/>
    </source>
</evidence>
<feature type="disulfide bond" evidence="5">
    <location>
        <begin position="245"/>
        <end position="272"/>
    </location>
</feature>